<keyword evidence="3" id="KW-1185">Reference proteome</keyword>
<evidence type="ECO:0000313" key="2">
    <source>
        <dbReference type="EMBL" id="CCX31629.1"/>
    </source>
</evidence>
<feature type="region of interest" description="Disordered" evidence="1">
    <location>
        <begin position="1"/>
        <end position="129"/>
    </location>
</feature>
<dbReference type="Proteomes" id="UP000018144">
    <property type="component" value="Unassembled WGS sequence"/>
</dbReference>
<dbReference type="OrthoDB" id="5413545at2759"/>
<feature type="compositionally biased region" description="Polar residues" evidence="1">
    <location>
        <begin position="25"/>
        <end position="38"/>
    </location>
</feature>
<reference evidence="2 3" key="1">
    <citation type="journal article" date="2013" name="PLoS Genet.">
        <title>The genome and development-dependent transcriptomes of Pyronema confluens: a window into fungal evolution.</title>
        <authorList>
            <person name="Traeger S."/>
            <person name="Altegoer F."/>
            <person name="Freitag M."/>
            <person name="Gabaldon T."/>
            <person name="Kempken F."/>
            <person name="Kumar A."/>
            <person name="Marcet-Houben M."/>
            <person name="Poggeler S."/>
            <person name="Stajich J.E."/>
            <person name="Nowrousian M."/>
        </authorList>
    </citation>
    <scope>NUCLEOTIDE SEQUENCE [LARGE SCALE GENOMIC DNA]</scope>
    <source>
        <strain evidence="3">CBS 100304</strain>
        <tissue evidence="2">Vegetative mycelium</tissue>
    </source>
</reference>
<evidence type="ECO:0000313" key="3">
    <source>
        <dbReference type="Proteomes" id="UP000018144"/>
    </source>
</evidence>
<name>U4LHM2_PYROM</name>
<evidence type="ECO:0000256" key="1">
    <source>
        <dbReference type="SAM" id="MobiDB-lite"/>
    </source>
</evidence>
<sequence>MPWPFSLITTARRETQRSTPEPPAAQSTPEPPKQSTTNSRPGSSSRIPRPASPTKSEAAGPATTATATPQPTASISEPGQPASTSTAATATPSAPVGRPSFLSPLQSPLQSPVATPPSGLFSPTAAPSILSTTSEPPAISLDATLLDPTPILNVKVTLPTPRLVPTAPGLKLRLTASLPSGSSRPISFHTRGTIFDPQCPLLGRGGFWGIADSNRRPVRAGNNKASSEEKEKKICARLHAEGGFLDFQEGDFITVRPGEEVVVEKLLVREELVGLKRGEAYTVYSRPDREKKRPARIGRAKWGEREEVAEGVTWTENVEEGWEKVDLAHVVRDRGWFEVIVVVGNSVRFLVV</sequence>
<dbReference type="EMBL" id="HF935622">
    <property type="protein sequence ID" value="CCX31629.1"/>
    <property type="molecule type" value="Genomic_DNA"/>
</dbReference>
<proteinExistence type="predicted"/>
<feature type="compositionally biased region" description="Low complexity" evidence="1">
    <location>
        <begin position="39"/>
        <end position="73"/>
    </location>
</feature>
<gene>
    <name evidence="2" type="ORF">PCON_11096</name>
</gene>
<organism evidence="2 3">
    <name type="scientific">Pyronema omphalodes (strain CBS 100304)</name>
    <name type="common">Pyronema confluens</name>
    <dbReference type="NCBI Taxonomy" id="1076935"/>
    <lineage>
        <taxon>Eukaryota</taxon>
        <taxon>Fungi</taxon>
        <taxon>Dikarya</taxon>
        <taxon>Ascomycota</taxon>
        <taxon>Pezizomycotina</taxon>
        <taxon>Pezizomycetes</taxon>
        <taxon>Pezizales</taxon>
        <taxon>Pyronemataceae</taxon>
        <taxon>Pyronema</taxon>
    </lineage>
</organism>
<protein>
    <submittedName>
        <fullName evidence="2">Uncharacterized protein</fullName>
    </submittedName>
</protein>
<feature type="compositionally biased region" description="Low complexity" evidence="1">
    <location>
        <begin position="81"/>
        <end position="112"/>
    </location>
</feature>
<dbReference type="AlphaFoldDB" id="U4LHM2"/>
<accession>U4LHM2</accession>